<keyword evidence="1" id="KW-0614">Plasmid</keyword>
<reference evidence="1 2" key="1">
    <citation type="submission" date="2019-02" db="EMBL/GenBank/DDBJ databases">
        <title>The genomic architecture of introgression among sibling species of bacteria.</title>
        <authorList>
            <person name="Cavassim M.I.A."/>
            <person name="Moeskjaer S."/>
            <person name="Moslemi C."/>
            <person name="Fields B."/>
            <person name="Bachmann A."/>
            <person name="Vilhjalmsson B."/>
            <person name="Schierup M.H."/>
            <person name="Young J.P.W."/>
            <person name="Andersen S.U."/>
        </authorList>
    </citation>
    <scope>NUCLEOTIDE SEQUENCE [LARGE SCALE GENOMIC DNA]</scope>
    <source>
        <strain evidence="1 2">SM51</strain>
        <plasmid evidence="1">pSM51_Rh02</plasmid>
    </source>
</reference>
<comment type="caution">
    <text evidence="1">The sequence shown here is derived from an EMBL/GenBank/DDBJ whole genome shotgun (WGS) entry which is preliminary data.</text>
</comment>
<name>A0ABY1XLD2_9HYPH</name>
<organism evidence="1 2">
    <name type="scientific">Rhizobium beringeri</name>
    <dbReference type="NCBI Taxonomy" id="3019934"/>
    <lineage>
        <taxon>Bacteria</taxon>
        <taxon>Pseudomonadati</taxon>
        <taxon>Pseudomonadota</taxon>
        <taxon>Alphaproteobacteria</taxon>
        <taxon>Hyphomicrobiales</taxon>
        <taxon>Rhizobiaceae</taxon>
        <taxon>Rhizobium/Agrobacterium group</taxon>
        <taxon>Rhizobium</taxon>
    </lineage>
</organism>
<accession>A0ABY1XLD2</accession>
<proteinExistence type="predicted"/>
<gene>
    <name evidence="1" type="ORF">ELH03_27510</name>
</gene>
<sequence length="247" mass="28572">MLPHWSIVALAFFYASYPGSAVSQSASVSEELDCVKPSNEQYNEFHHGLNPERKFRIDVGPYRFAVPWKYLQPRPANFQEGCKIRADSLGVQFWIPDGKAPERDLFFNGEYNPPEPRRPHPTENEWVIKFVDISHYSVGPSARADPDLQFKNIMRLFEKEASIKQDGDLKLIEFDDPSKTSKYWFQEDDEKSLFFWCGRSAVCQGVIDLKDKHLAGQFLLTRPSIRFHATIVSTLQNLLQQWELANK</sequence>
<dbReference type="Proteomes" id="UP000291302">
    <property type="component" value="Unassembled WGS sequence"/>
</dbReference>
<dbReference type="EMBL" id="SILG01000003">
    <property type="protein sequence ID" value="TBE60623.1"/>
    <property type="molecule type" value="Genomic_DNA"/>
</dbReference>
<protein>
    <submittedName>
        <fullName evidence="1">Uncharacterized protein</fullName>
    </submittedName>
</protein>
<geneLocation type="plasmid" evidence="1">
    <name>pSM51_Rh02</name>
</geneLocation>
<evidence type="ECO:0000313" key="2">
    <source>
        <dbReference type="Proteomes" id="UP000291302"/>
    </source>
</evidence>
<dbReference type="RefSeq" id="WP_130660612.1">
    <property type="nucleotide sequence ID" value="NZ_SILG01000003.1"/>
</dbReference>
<evidence type="ECO:0000313" key="1">
    <source>
        <dbReference type="EMBL" id="TBE60623.1"/>
    </source>
</evidence>
<keyword evidence="2" id="KW-1185">Reference proteome</keyword>